<dbReference type="Proteomes" id="UP000255024">
    <property type="component" value="Unassembled WGS sequence"/>
</dbReference>
<name>A0A378RPZ4_MYROD</name>
<dbReference type="AlphaFoldDB" id="A0A378RPZ4"/>
<dbReference type="Pfam" id="PF14054">
    <property type="entry name" value="DUF4249"/>
    <property type="match status" value="1"/>
</dbReference>
<evidence type="ECO:0000256" key="1">
    <source>
        <dbReference type="SAM" id="SignalP"/>
    </source>
</evidence>
<dbReference type="PROSITE" id="PS51257">
    <property type="entry name" value="PROKAR_LIPOPROTEIN"/>
    <property type="match status" value="1"/>
</dbReference>
<feature type="signal peptide" evidence="1">
    <location>
        <begin position="1"/>
        <end position="19"/>
    </location>
</feature>
<dbReference type="RefSeq" id="WP_115091372.1">
    <property type="nucleotide sequence ID" value="NZ_CP068107.1"/>
</dbReference>
<organism evidence="2 3">
    <name type="scientific">Myroides odoratus</name>
    <name type="common">Flavobacterium odoratum</name>
    <dbReference type="NCBI Taxonomy" id="256"/>
    <lineage>
        <taxon>Bacteria</taxon>
        <taxon>Pseudomonadati</taxon>
        <taxon>Bacteroidota</taxon>
        <taxon>Flavobacteriia</taxon>
        <taxon>Flavobacteriales</taxon>
        <taxon>Flavobacteriaceae</taxon>
        <taxon>Myroides</taxon>
    </lineage>
</organism>
<dbReference type="InterPro" id="IPR025345">
    <property type="entry name" value="DUF4249"/>
</dbReference>
<reference evidence="2 3" key="1">
    <citation type="submission" date="2018-06" db="EMBL/GenBank/DDBJ databases">
        <authorList>
            <consortium name="Pathogen Informatics"/>
            <person name="Doyle S."/>
        </authorList>
    </citation>
    <scope>NUCLEOTIDE SEQUENCE [LARGE SCALE GENOMIC DNA]</scope>
    <source>
        <strain evidence="2 3">NCTC11179</strain>
    </source>
</reference>
<sequence>MKALSYIALLLTLSLTSCTEVIDIDLPTAEPHLVVEGNLDFNKIGATDTVFIRLSLTTDYFNLEIPPVNNAVVRISDKQGNQFLLNELGQTGRYYSTEIAKPTEGDTFKLQIEYDNDLYEATETYTSSPEILEIAQKREKYFDTDYYVIRVYYQDIPRPNQNLNYYYLHYQYEKKAPQPRVLSNEYAKGNRMESLYIIDEDAVPGEKVEIELAQISRNYHDFAMSFFDAIGNGGGPFQVPSGQIIGNVKNQTTPKKEALGYFRVIEKQTATHTIYEQPKA</sequence>
<keyword evidence="1" id="KW-0732">Signal</keyword>
<proteinExistence type="predicted"/>
<gene>
    <name evidence="2" type="ORF">NCTC11179_01975</name>
</gene>
<evidence type="ECO:0008006" key="4">
    <source>
        <dbReference type="Google" id="ProtNLM"/>
    </source>
</evidence>
<evidence type="ECO:0000313" key="3">
    <source>
        <dbReference type="Proteomes" id="UP000255024"/>
    </source>
</evidence>
<dbReference type="EMBL" id="UGQL01000001">
    <property type="protein sequence ID" value="STZ28429.1"/>
    <property type="molecule type" value="Genomic_DNA"/>
</dbReference>
<evidence type="ECO:0000313" key="2">
    <source>
        <dbReference type="EMBL" id="STZ28429.1"/>
    </source>
</evidence>
<protein>
    <recommendedName>
        <fullName evidence="4">DUF4249 domain-containing protein</fullName>
    </recommendedName>
</protein>
<keyword evidence="3" id="KW-1185">Reference proteome</keyword>
<feature type="chain" id="PRO_5016961783" description="DUF4249 domain-containing protein" evidence="1">
    <location>
        <begin position="20"/>
        <end position="280"/>
    </location>
</feature>
<accession>A0A378RPZ4</accession>